<dbReference type="EC" id="2.4.-.-" evidence="1"/>
<dbReference type="Proteomes" id="UP001156484">
    <property type="component" value="Chromosome"/>
</dbReference>
<keyword evidence="1" id="KW-0328">Glycosyltransferase</keyword>
<keyword evidence="2" id="KW-1185">Reference proteome</keyword>
<evidence type="ECO:0000313" key="2">
    <source>
        <dbReference type="Proteomes" id="UP001156484"/>
    </source>
</evidence>
<organism evidence="1 2">
    <name type="scientific">Rhodococcus sacchari</name>
    <dbReference type="NCBI Taxonomy" id="2962047"/>
    <lineage>
        <taxon>Bacteria</taxon>
        <taxon>Bacillati</taxon>
        <taxon>Actinomycetota</taxon>
        <taxon>Actinomycetes</taxon>
        <taxon>Mycobacteriales</taxon>
        <taxon>Nocardiaceae</taxon>
        <taxon>Rhodococcus</taxon>
    </lineage>
</organism>
<keyword evidence="1" id="KW-0808">Transferase</keyword>
<gene>
    <name evidence="1" type="ORF">OED52_04030</name>
</gene>
<protein>
    <submittedName>
        <fullName evidence="1">Glycosyltransferase</fullName>
        <ecNumber evidence="1">2.4.-.-</ecNumber>
    </submittedName>
</protein>
<dbReference type="EMBL" id="CP107551">
    <property type="protein sequence ID" value="UYP19736.1"/>
    <property type="molecule type" value="Genomic_DNA"/>
</dbReference>
<proteinExistence type="predicted"/>
<name>A0ACD4DI75_9NOCA</name>
<reference evidence="1" key="1">
    <citation type="submission" date="2022-10" db="EMBL/GenBank/DDBJ databases">
        <title>Rhodococcus ferula Z13 complete genome.</title>
        <authorList>
            <person name="Long X."/>
            <person name="Zang M."/>
        </authorList>
    </citation>
    <scope>NUCLEOTIDE SEQUENCE</scope>
    <source>
        <strain evidence="1">Z13</strain>
    </source>
</reference>
<evidence type="ECO:0000313" key="1">
    <source>
        <dbReference type="EMBL" id="UYP19736.1"/>
    </source>
</evidence>
<accession>A0ACD4DI75</accession>
<sequence length="303" mass="33378">MPPSTATSRRAPSLVSVVVPARNARPEIDEQLEALAVQDYEGSWEVVVSDNGSTDGLREHLERHPLREKLSLRVVDSADVPGVAHARNIGVREAHGELVAIADADDRVHPGWLRALVTVAAAHDAVGGVLEVESINPAEVADSRPARDTTQQPRMPGFLAIAPGGNMAVWKDVVDTLGGWDESYTTGGGEDWAFALRLQLEGYTLGYAPDALIAYRLRGSRRAMWRQAVGYGRAEVRLYKDFRGHGMPRRSLIALVDTIAYIVLRNPLVPRVIRRNSTSRWLFLTANFVGRVRGSIENRVFYV</sequence>